<feature type="domain" description="MutL C-terminal dimerisation" evidence="7">
    <location>
        <begin position="506"/>
        <end position="649"/>
    </location>
</feature>
<evidence type="ECO:0000256" key="6">
    <source>
        <dbReference type="SAM" id="MobiDB-lite"/>
    </source>
</evidence>
<dbReference type="SUPFAM" id="SSF55874">
    <property type="entry name" value="ATPase domain of HSP90 chaperone/DNA topoisomerase II/histidine kinase"/>
    <property type="match status" value="1"/>
</dbReference>
<evidence type="ECO:0000256" key="4">
    <source>
        <dbReference type="ARBA" id="ARBA00023204"/>
    </source>
</evidence>
<dbReference type="CDD" id="cd16926">
    <property type="entry name" value="HATPase_MutL-MLH-PMS-like"/>
    <property type="match status" value="1"/>
</dbReference>
<dbReference type="GO" id="GO:0005524">
    <property type="term" value="F:ATP binding"/>
    <property type="evidence" value="ECO:0007669"/>
    <property type="project" value="InterPro"/>
</dbReference>
<keyword evidence="9" id="KW-0255">Endonuclease</keyword>
<dbReference type="SMART" id="SM00853">
    <property type="entry name" value="MutL_C"/>
    <property type="match status" value="1"/>
</dbReference>
<dbReference type="AlphaFoldDB" id="A0A939JTJ6"/>
<evidence type="ECO:0000313" key="9">
    <source>
        <dbReference type="EMBL" id="MBO0664068.1"/>
    </source>
</evidence>
<comment type="function">
    <text evidence="5">This protein is involved in the repair of mismatches in DNA. It is required for dam-dependent methyl-directed DNA mismatch repair. May act as a 'molecular matchmaker', a protein that promotes the formation of a stable complex between two or more DNA-binding proteins in an ATP-dependent manner without itself being part of a final effector complex.</text>
</comment>
<dbReference type="InterPro" id="IPR020568">
    <property type="entry name" value="Ribosomal_Su5_D2-typ_SF"/>
</dbReference>
<dbReference type="InterPro" id="IPR036890">
    <property type="entry name" value="HATPase_C_sf"/>
</dbReference>
<dbReference type="SUPFAM" id="SSF118116">
    <property type="entry name" value="DNA mismatch repair protein MutL"/>
    <property type="match status" value="1"/>
</dbReference>
<dbReference type="GO" id="GO:0140664">
    <property type="term" value="F:ATP-dependent DNA damage sensor activity"/>
    <property type="evidence" value="ECO:0007669"/>
    <property type="project" value="InterPro"/>
</dbReference>
<protein>
    <recommendedName>
        <fullName evidence="2 5">DNA mismatch repair protein MutL</fullName>
    </recommendedName>
</protein>
<name>A0A939JTJ6_9HYPH</name>
<dbReference type="InterPro" id="IPR020667">
    <property type="entry name" value="DNA_mismatch_repair_MutL"/>
</dbReference>
<evidence type="ECO:0000259" key="8">
    <source>
        <dbReference type="SMART" id="SM01340"/>
    </source>
</evidence>
<dbReference type="InterPro" id="IPR038973">
    <property type="entry name" value="MutL/Mlh/Pms-like"/>
</dbReference>
<dbReference type="InterPro" id="IPR037198">
    <property type="entry name" value="MutL_C_sf"/>
</dbReference>
<keyword evidence="3 5" id="KW-0227">DNA damage</keyword>
<evidence type="ECO:0000256" key="1">
    <source>
        <dbReference type="ARBA" id="ARBA00006082"/>
    </source>
</evidence>
<comment type="caution">
    <text evidence="9">The sequence shown here is derived from an EMBL/GenBank/DDBJ whole genome shotgun (WGS) entry which is preliminary data.</text>
</comment>
<dbReference type="NCBIfam" id="TIGR00585">
    <property type="entry name" value="mutl"/>
    <property type="match status" value="1"/>
</dbReference>
<dbReference type="Pfam" id="PF01119">
    <property type="entry name" value="DNA_mis_repair"/>
    <property type="match status" value="1"/>
</dbReference>
<dbReference type="HAMAP" id="MF_00149">
    <property type="entry name" value="DNA_mis_repair"/>
    <property type="match status" value="1"/>
</dbReference>
<keyword evidence="9" id="KW-0378">Hydrolase</keyword>
<dbReference type="SUPFAM" id="SSF54211">
    <property type="entry name" value="Ribosomal protein S5 domain 2-like"/>
    <property type="match status" value="1"/>
</dbReference>
<dbReference type="GO" id="GO:0004519">
    <property type="term" value="F:endonuclease activity"/>
    <property type="evidence" value="ECO:0007669"/>
    <property type="project" value="UniProtKB-KW"/>
</dbReference>
<comment type="similarity">
    <text evidence="1 5">Belongs to the DNA mismatch repair MutL/HexB family.</text>
</comment>
<dbReference type="InterPro" id="IPR042121">
    <property type="entry name" value="MutL_C_regsub"/>
</dbReference>
<evidence type="ECO:0000256" key="2">
    <source>
        <dbReference type="ARBA" id="ARBA00021975"/>
    </source>
</evidence>
<dbReference type="FunFam" id="3.30.565.10:FF:000003">
    <property type="entry name" value="DNA mismatch repair endonuclease MutL"/>
    <property type="match status" value="1"/>
</dbReference>
<dbReference type="Gene3D" id="3.30.565.10">
    <property type="entry name" value="Histidine kinase-like ATPase, C-terminal domain"/>
    <property type="match status" value="1"/>
</dbReference>
<dbReference type="SMART" id="SM01340">
    <property type="entry name" value="DNA_mis_repair"/>
    <property type="match status" value="1"/>
</dbReference>
<keyword evidence="9" id="KW-0540">Nuclease</keyword>
<keyword evidence="4 5" id="KW-0234">DNA repair</keyword>
<dbReference type="GO" id="GO:0016887">
    <property type="term" value="F:ATP hydrolysis activity"/>
    <property type="evidence" value="ECO:0007669"/>
    <property type="project" value="InterPro"/>
</dbReference>
<dbReference type="GO" id="GO:0032300">
    <property type="term" value="C:mismatch repair complex"/>
    <property type="evidence" value="ECO:0007669"/>
    <property type="project" value="InterPro"/>
</dbReference>
<accession>A0A939JTJ6</accession>
<organism evidence="9 10">
    <name type="scientific">Jiella flava</name>
    <dbReference type="NCBI Taxonomy" id="2816857"/>
    <lineage>
        <taxon>Bacteria</taxon>
        <taxon>Pseudomonadati</taxon>
        <taxon>Pseudomonadota</taxon>
        <taxon>Alphaproteobacteria</taxon>
        <taxon>Hyphomicrobiales</taxon>
        <taxon>Aurantimonadaceae</taxon>
        <taxon>Jiella</taxon>
    </lineage>
</organism>
<dbReference type="InterPro" id="IPR014721">
    <property type="entry name" value="Ribsml_uS5_D2-typ_fold_subgr"/>
</dbReference>
<sequence>MRPFLPPADARRREVSGRKPLVENSTAARLARVSGLPPRGRWRTSKRIGHRSDHRPRPGSSALPIVQLDEHLIDQIAAGEVVERPASVVKELVENAIDAGASRIEIATAGGGKTLLRITDDGCGIPEDELRLAVRRHCTSKLAGGLDEIATLGFRGEALPSIGSVAKLSLRSRAEGAAGAFEIAVDQGRCDGPRPTPLSRGTVVEVRDLFHAVPARLKFLKSDRAESSAITDVVRRLALAEPEVRFEISGPDRTPTVFEAARDMTERIAQVVGQELRDNAVAIEAEREEIRLTGLAGLPTFSRGNSLQQFLFVNGRPVRDRLLVSALRGGYADVMAKDRHPVAVLFLTLDPALVDVNVHPAKADVRFRDPGLVRGLIVGALRQAFGEAGLRSSSEGTAGILTRMRAKADTVTPAPRRFEGFAPGGYAPSAPARPRPFDPATAAFRPFATAETETVDHVLEQPPFASPPEPRRASSGFAEAETAYHAEAAPVTTPTPESAAFPLGAARAQLHGNYIVAETDSGLVIVDQHAAHERLVYEALKQAIHGKGLAAQMMLIPEIVDLPADDAERLCEHAEALQRLGLGIERFGPAAIAVRETPAILGQTDIARLIRDLADELAEFGTADTIRSRIDHVAATIACHGSVRSGRILKLDEMNALLREMERTPSASQCNHGRPTFIELGLNDIEKLFGRR</sequence>
<dbReference type="Pfam" id="PF13589">
    <property type="entry name" value="HATPase_c_3"/>
    <property type="match status" value="1"/>
</dbReference>
<dbReference type="Gene3D" id="3.30.230.10">
    <property type="match status" value="1"/>
</dbReference>
<dbReference type="PANTHER" id="PTHR10073:SF12">
    <property type="entry name" value="DNA MISMATCH REPAIR PROTEIN MLH1"/>
    <property type="match status" value="1"/>
</dbReference>
<dbReference type="Proteomes" id="UP000664122">
    <property type="component" value="Unassembled WGS sequence"/>
</dbReference>
<reference evidence="9" key="1">
    <citation type="submission" date="2021-03" db="EMBL/GenBank/DDBJ databases">
        <title>Whole genome sequence of Jiella sp. CQZ9-1.</title>
        <authorList>
            <person name="Tuo L."/>
        </authorList>
    </citation>
    <scope>NUCLEOTIDE SEQUENCE</scope>
    <source>
        <strain evidence="9">CQZ9-1</strain>
    </source>
</reference>
<feature type="domain" description="DNA mismatch repair protein S5" evidence="8">
    <location>
        <begin position="268"/>
        <end position="386"/>
    </location>
</feature>
<dbReference type="CDD" id="cd00782">
    <property type="entry name" value="MutL_Trans"/>
    <property type="match status" value="1"/>
</dbReference>
<evidence type="ECO:0000259" key="7">
    <source>
        <dbReference type="SMART" id="SM00853"/>
    </source>
</evidence>
<dbReference type="NCBIfam" id="NF000953">
    <property type="entry name" value="PRK00095.2-4"/>
    <property type="match status" value="1"/>
</dbReference>
<dbReference type="EMBL" id="JAFMPP010000015">
    <property type="protein sequence ID" value="MBO0664068.1"/>
    <property type="molecule type" value="Genomic_DNA"/>
</dbReference>
<dbReference type="InterPro" id="IPR042120">
    <property type="entry name" value="MutL_C_dimsub"/>
</dbReference>
<dbReference type="Gene3D" id="3.30.1540.20">
    <property type="entry name" value="MutL, C-terminal domain, dimerisation subdomain"/>
    <property type="match status" value="1"/>
</dbReference>
<dbReference type="GO" id="GO:0030983">
    <property type="term" value="F:mismatched DNA binding"/>
    <property type="evidence" value="ECO:0007669"/>
    <property type="project" value="InterPro"/>
</dbReference>
<feature type="compositionally biased region" description="Basic residues" evidence="6">
    <location>
        <begin position="40"/>
        <end position="54"/>
    </location>
</feature>
<evidence type="ECO:0000256" key="5">
    <source>
        <dbReference type="HAMAP-Rule" id="MF_00149"/>
    </source>
</evidence>
<dbReference type="InterPro" id="IPR014790">
    <property type="entry name" value="MutL_C"/>
</dbReference>
<keyword evidence="10" id="KW-1185">Reference proteome</keyword>
<dbReference type="Gene3D" id="3.30.1370.100">
    <property type="entry name" value="MutL, C-terminal domain, regulatory subdomain"/>
    <property type="match status" value="1"/>
</dbReference>
<dbReference type="GO" id="GO:0006298">
    <property type="term" value="P:mismatch repair"/>
    <property type="evidence" value="ECO:0007669"/>
    <property type="project" value="UniProtKB-UniRule"/>
</dbReference>
<dbReference type="PROSITE" id="PS00058">
    <property type="entry name" value="DNA_MISMATCH_REPAIR_1"/>
    <property type="match status" value="1"/>
</dbReference>
<evidence type="ECO:0000256" key="3">
    <source>
        <dbReference type="ARBA" id="ARBA00022763"/>
    </source>
</evidence>
<dbReference type="Pfam" id="PF08676">
    <property type="entry name" value="MutL_C"/>
    <property type="match status" value="1"/>
</dbReference>
<dbReference type="InterPro" id="IPR014762">
    <property type="entry name" value="DNA_mismatch_repair_CS"/>
</dbReference>
<dbReference type="InterPro" id="IPR002099">
    <property type="entry name" value="MutL/Mlh/PMS"/>
</dbReference>
<feature type="region of interest" description="Disordered" evidence="6">
    <location>
        <begin position="32"/>
        <end position="62"/>
    </location>
</feature>
<evidence type="ECO:0000313" key="10">
    <source>
        <dbReference type="Proteomes" id="UP000664122"/>
    </source>
</evidence>
<gene>
    <name evidence="5 9" type="primary">mutL</name>
    <name evidence="9" type="ORF">J1C48_15930</name>
</gene>
<dbReference type="PANTHER" id="PTHR10073">
    <property type="entry name" value="DNA MISMATCH REPAIR PROTEIN MLH, PMS, MUTL"/>
    <property type="match status" value="1"/>
</dbReference>
<dbReference type="InterPro" id="IPR013507">
    <property type="entry name" value="DNA_mismatch_S5_2-like"/>
</dbReference>
<proteinExistence type="inferred from homology"/>